<organism evidence="2">
    <name type="scientific">Arion vulgaris</name>
    <dbReference type="NCBI Taxonomy" id="1028688"/>
    <lineage>
        <taxon>Eukaryota</taxon>
        <taxon>Metazoa</taxon>
        <taxon>Spiralia</taxon>
        <taxon>Lophotrochozoa</taxon>
        <taxon>Mollusca</taxon>
        <taxon>Gastropoda</taxon>
        <taxon>Heterobranchia</taxon>
        <taxon>Euthyneura</taxon>
        <taxon>Panpulmonata</taxon>
        <taxon>Eupulmonata</taxon>
        <taxon>Stylommatophora</taxon>
        <taxon>Helicina</taxon>
        <taxon>Arionoidea</taxon>
        <taxon>Arionidae</taxon>
        <taxon>Arion</taxon>
    </lineage>
</organism>
<feature type="coiled-coil region" evidence="1">
    <location>
        <begin position="5"/>
        <end position="92"/>
    </location>
</feature>
<keyword evidence="1" id="KW-0175">Coiled coil</keyword>
<evidence type="ECO:0000313" key="2">
    <source>
        <dbReference type="EMBL" id="CEK87975.1"/>
    </source>
</evidence>
<gene>
    <name evidence="2" type="primary">ORF162449</name>
</gene>
<feature type="non-terminal residue" evidence="2">
    <location>
        <position position="119"/>
    </location>
</feature>
<reference evidence="2" key="1">
    <citation type="submission" date="2014-12" db="EMBL/GenBank/DDBJ databases">
        <title>Insight into the proteome of Arion vulgaris.</title>
        <authorList>
            <person name="Aradska J."/>
            <person name="Bulat T."/>
            <person name="Smidak R."/>
            <person name="Sarate P."/>
            <person name="Gangsoo J."/>
            <person name="Sialana F."/>
            <person name="Bilban M."/>
            <person name="Lubec G."/>
        </authorList>
    </citation>
    <scope>NUCLEOTIDE SEQUENCE</scope>
    <source>
        <tissue evidence="2">Skin</tissue>
    </source>
</reference>
<proteinExistence type="predicted"/>
<accession>A0A0B7B7C9</accession>
<dbReference type="AlphaFoldDB" id="A0A0B7B7C9"/>
<name>A0A0B7B7C9_9EUPU</name>
<protein>
    <submittedName>
        <fullName evidence="2">Uncharacterized protein</fullName>
    </submittedName>
</protein>
<sequence>MEDMMQQYELDIDDLTDRLHTLERVNKDFLESQIHTEEAGTKKEIRRDKNEKLLEGRVEHLQRELDKRNNQYLTLELENMGLKKQVEDKEEKSDLERKGRKLKYRDVAVGEDTSREEIY</sequence>
<dbReference type="EMBL" id="HACG01041110">
    <property type="protein sequence ID" value="CEK87975.1"/>
    <property type="molecule type" value="Transcribed_RNA"/>
</dbReference>
<evidence type="ECO:0000256" key="1">
    <source>
        <dbReference type="SAM" id="Coils"/>
    </source>
</evidence>